<evidence type="ECO:0000256" key="2">
    <source>
        <dbReference type="ARBA" id="ARBA00022649"/>
    </source>
</evidence>
<accession>S0FSN8</accession>
<evidence type="ECO:0000256" key="4">
    <source>
        <dbReference type="ARBA" id="ARBA00022759"/>
    </source>
</evidence>
<dbReference type="RefSeq" id="WP_006968384.1">
    <property type="nucleotide sequence ID" value="NZ_APJX01000013.1"/>
</dbReference>
<name>S0FSN8_9BACT</name>
<dbReference type="GO" id="GO:0016787">
    <property type="term" value="F:hydrolase activity"/>
    <property type="evidence" value="ECO:0007669"/>
    <property type="project" value="UniProtKB-KW"/>
</dbReference>
<keyword evidence="3" id="KW-0540">Nuclease</keyword>
<keyword evidence="5" id="KW-0378">Hydrolase</keyword>
<keyword evidence="4" id="KW-0255">Endonuclease</keyword>
<evidence type="ECO:0000256" key="1">
    <source>
        <dbReference type="ARBA" id="ARBA00006620"/>
    </source>
</evidence>
<keyword evidence="7" id="KW-0346">Stress response</keyword>
<dbReference type="Gene3D" id="3.30.920.30">
    <property type="entry name" value="Hypothetical protein"/>
    <property type="match status" value="1"/>
</dbReference>
<dbReference type="Proteomes" id="UP000014216">
    <property type="component" value="Unassembled WGS sequence"/>
</dbReference>
<dbReference type="Pfam" id="PF07927">
    <property type="entry name" value="HicA_toxin"/>
    <property type="match status" value="1"/>
</dbReference>
<evidence type="ECO:0000313" key="9">
    <source>
        <dbReference type="Proteomes" id="UP000014216"/>
    </source>
</evidence>
<keyword evidence="9" id="KW-1185">Reference proteome</keyword>
<comment type="similarity">
    <text evidence="1">Belongs to the HicA mRNA interferase family.</text>
</comment>
<organism evidence="8 9">
    <name type="scientific">Desulfotignum phosphitoxidans DSM 13687</name>
    <dbReference type="NCBI Taxonomy" id="1286635"/>
    <lineage>
        <taxon>Bacteria</taxon>
        <taxon>Pseudomonadati</taxon>
        <taxon>Thermodesulfobacteriota</taxon>
        <taxon>Desulfobacteria</taxon>
        <taxon>Desulfobacterales</taxon>
        <taxon>Desulfobacteraceae</taxon>
        <taxon>Desulfotignum</taxon>
    </lineage>
</organism>
<evidence type="ECO:0000313" key="8">
    <source>
        <dbReference type="EMBL" id="EMS77690.1"/>
    </source>
</evidence>
<evidence type="ECO:0008006" key="10">
    <source>
        <dbReference type="Google" id="ProtNLM"/>
    </source>
</evidence>
<keyword evidence="2" id="KW-1277">Toxin-antitoxin system</keyword>
<evidence type="ECO:0000256" key="6">
    <source>
        <dbReference type="ARBA" id="ARBA00022884"/>
    </source>
</evidence>
<sequence length="83" mass="9298">MSEKMPVVSGKTLIRFLESIGYEVARQRGSHVRLVKSTMAGNHKITIPNHNPVAKGTLSDILSKVSLWCQIDKQHLAARLKEF</sequence>
<reference evidence="8 9" key="1">
    <citation type="journal article" date="2013" name="Genome Announc.">
        <title>Draft Genome Sequence of Desulfotignum phosphitoxidans DSM 13687 Strain FiPS-3.</title>
        <authorList>
            <person name="Poehlein A."/>
            <person name="Daniel R."/>
            <person name="Simeonova D.D."/>
        </authorList>
    </citation>
    <scope>NUCLEOTIDE SEQUENCE [LARGE SCALE GENOMIC DNA]</scope>
    <source>
        <strain evidence="8 9">DSM 13687</strain>
    </source>
</reference>
<dbReference type="InterPro" id="IPR038570">
    <property type="entry name" value="HicA_sf"/>
</dbReference>
<keyword evidence="6" id="KW-0694">RNA-binding</keyword>
<dbReference type="OrthoDB" id="9810412at2"/>
<evidence type="ECO:0000256" key="3">
    <source>
        <dbReference type="ARBA" id="ARBA00022722"/>
    </source>
</evidence>
<protein>
    <recommendedName>
        <fullName evidence="10">YcfA family protein</fullName>
    </recommendedName>
</protein>
<gene>
    <name evidence="8" type="ORF">Dpo_13c00880</name>
</gene>
<evidence type="ECO:0000256" key="7">
    <source>
        <dbReference type="ARBA" id="ARBA00023016"/>
    </source>
</evidence>
<dbReference type="GO" id="GO:0004519">
    <property type="term" value="F:endonuclease activity"/>
    <property type="evidence" value="ECO:0007669"/>
    <property type="project" value="UniProtKB-KW"/>
</dbReference>
<comment type="caution">
    <text evidence="8">The sequence shown here is derived from an EMBL/GenBank/DDBJ whole genome shotgun (WGS) entry which is preliminary data.</text>
</comment>
<dbReference type="GO" id="GO:0003729">
    <property type="term" value="F:mRNA binding"/>
    <property type="evidence" value="ECO:0007669"/>
    <property type="project" value="InterPro"/>
</dbReference>
<proteinExistence type="inferred from homology"/>
<dbReference type="EMBL" id="APJX01000013">
    <property type="protein sequence ID" value="EMS77690.1"/>
    <property type="molecule type" value="Genomic_DNA"/>
</dbReference>
<dbReference type="AlphaFoldDB" id="S0FSN8"/>
<evidence type="ECO:0000256" key="5">
    <source>
        <dbReference type="ARBA" id="ARBA00022801"/>
    </source>
</evidence>
<dbReference type="InterPro" id="IPR012933">
    <property type="entry name" value="HicA_mRNA_interferase"/>
</dbReference>
<dbReference type="SUPFAM" id="SSF54786">
    <property type="entry name" value="YcfA/nrd intein domain"/>
    <property type="match status" value="1"/>
</dbReference>